<dbReference type="Pfam" id="PF07603">
    <property type="entry name" value="Lcl_C"/>
    <property type="match status" value="1"/>
</dbReference>
<dbReference type="Gene3D" id="2.60.40.2810">
    <property type="match status" value="1"/>
</dbReference>
<dbReference type="InterPro" id="IPR035986">
    <property type="entry name" value="PKD_dom_sf"/>
</dbReference>
<evidence type="ECO:0000259" key="2">
    <source>
        <dbReference type="Pfam" id="PF07603"/>
    </source>
</evidence>
<feature type="chain" id="PRO_5032700877" evidence="1">
    <location>
        <begin position="40"/>
        <end position="539"/>
    </location>
</feature>
<name>A0A8B0SJW8_9GAMM</name>
<evidence type="ECO:0000313" key="3">
    <source>
        <dbReference type="EMBL" id="MBO0613421.1"/>
    </source>
</evidence>
<dbReference type="GO" id="GO:0016020">
    <property type="term" value="C:membrane"/>
    <property type="evidence" value="ECO:0007669"/>
    <property type="project" value="TreeGrafter"/>
</dbReference>
<dbReference type="EMBL" id="CP072748">
    <property type="protein sequence ID" value="QTX11149.1"/>
    <property type="molecule type" value="Genomic_DNA"/>
</dbReference>
<dbReference type="PANTHER" id="PTHR46182:SF2">
    <property type="entry name" value="FI19480P1"/>
    <property type="match status" value="1"/>
</dbReference>
<dbReference type="InterPro" id="IPR029865">
    <property type="entry name" value="KIAA0319-like"/>
</dbReference>
<evidence type="ECO:0000313" key="4">
    <source>
        <dbReference type="EMBL" id="QTX11149.1"/>
    </source>
</evidence>
<reference evidence="3 5" key="1">
    <citation type="submission" date="2021-03" db="EMBL/GenBank/DDBJ databases">
        <title>Draft genome and methylome analysis of Thiotrix fructosivoruns ATCC 49748.</title>
        <authorList>
            <person name="Fomenkov A."/>
            <person name="Grabovich M.Y."/>
            <person name="Roberts R.J."/>
        </authorList>
    </citation>
    <scope>NUCLEOTIDE SEQUENCE [LARGE SCALE GENOMIC DNA]</scope>
    <source>
        <strain evidence="3 5">ATCC 49748</strain>
    </source>
</reference>
<keyword evidence="1" id="KW-0732">Signal</keyword>
<keyword evidence="5" id="KW-1185">Reference proteome</keyword>
<dbReference type="Pfam" id="PF17963">
    <property type="entry name" value="Big_9"/>
    <property type="match status" value="2"/>
</dbReference>
<proteinExistence type="predicted"/>
<dbReference type="Proteomes" id="UP000664466">
    <property type="component" value="Unassembled WGS sequence"/>
</dbReference>
<dbReference type="PANTHER" id="PTHR46182">
    <property type="entry name" value="FI19480P1"/>
    <property type="match status" value="1"/>
</dbReference>
<dbReference type="InterPro" id="IPR013783">
    <property type="entry name" value="Ig-like_fold"/>
</dbReference>
<gene>
    <name evidence="4" type="ORF">J1836_001910</name>
    <name evidence="3" type="ORF">J1836_10905</name>
</gene>
<evidence type="ECO:0000256" key="1">
    <source>
        <dbReference type="SAM" id="SignalP"/>
    </source>
</evidence>
<dbReference type="Gene3D" id="2.60.40.3440">
    <property type="match status" value="1"/>
</dbReference>
<feature type="signal peptide" evidence="1">
    <location>
        <begin position="1"/>
        <end position="39"/>
    </location>
</feature>
<dbReference type="NCBIfam" id="NF012211">
    <property type="entry name" value="tand_rpt_95"/>
    <property type="match status" value="2"/>
</dbReference>
<accession>A0A8B0SJW8</accession>
<feature type="domain" description="Lcl C-terminal" evidence="2">
    <location>
        <begin position="401"/>
        <end position="524"/>
    </location>
</feature>
<sequence>MFVLRNTIEPPTARRKTLRYYKSRLTCLLLLGWISQVSANQIPTATALLITTKEDSKTSVILKGTDPEKKKLTYAIVSQPQYGTVTLAGGKATYLPAANYFNTTSSPDGFMFKVNDGTQNSTPATISVVVTAVNDPPVAQNSIASVIQNTATDITLSASDVDGDILTYLPTKKTKKGGTVIWKTGNIVTYTPKLGYVGSDSFTFTVQDNKKGKSKTATVSITVTAKPQNLPPIANAGADQNINEQTLVTLDGSASKDTDGSIDSYAWKQTAGTTVTLASTTSAKPTFTAPDVVKDEILTFELTVKDDKSAVAKDSVNILVKNINNIIVQPTPTGKLNDTGITTCFRQLTCPQSDYPMQDAEYGRDANQVTNNDYDGHAGFSFTKISSNGYSLPINSNEWACIKDNVTGLIWEVKTNDGGLHDLLWTYSWYEPNDNINGGYSGKRNGGDCNNLIQCDTYGYVQAVNTEGLCGAHNWRMPTREELKSISYDHQYIQDDFFNNAYAGSWSSSTDASKSNYVYGVQYIINKEYSLHVQLVRDQ</sequence>
<organism evidence="4">
    <name type="scientific">Thiothrix fructosivorans</name>
    <dbReference type="NCBI Taxonomy" id="111770"/>
    <lineage>
        <taxon>Bacteria</taxon>
        <taxon>Pseudomonadati</taxon>
        <taxon>Pseudomonadota</taxon>
        <taxon>Gammaproteobacteria</taxon>
        <taxon>Thiotrichales</taxon>
        <taxon>Thiotrichaceae</taxon>
        <taxon>Thiothrix</taxon>
    </lineage>
</organism>
<dbReference type="SUPFAM" id="SSF49299">
    <property type="entry name" value="PKD domain"/>
    <property type="match status" value="1"/>
</dbReference>
<reference evidence="4" key="2">
    <citation type="submission" date="2021-04" db="EMBL/GenBank/DDBJ databases">
        <title>Complete Genome and methylome analysis of Thiothrix fructosivorans ATCC 49748.</title>
        <authorList>
            <person name="Fomenkov A."/>
            <person name="Sun L."/>
            <person name="Vincze T."/>
            <person name="Grabovich M.Y."/>
            <person name="Roberts R.J."/>
        </authorList>
    </citation>
    <scope>NUCLEOTIDE SEQUENCE</scope>
    <source>
        <strain evidence="4">ATCC 49748</strain>
    </source>
</reference>
<evidence type="ECO:0000313" key="5">
    <source>
        <dbReference type="Proteomes" id="UP000664466"/>
    </source>
</evidence>
<dbReference type="InterPro" id="IPR011460">
    <property type="entry name" value="Lcl_C"/>
</dbReference>
<dbReference type="Pfam" id="PF22352">
    <property type="entry name" value="K319L-like_PKD"/>
    <property type="match status" value="1"/>
</dbReference>
<dbReference type="AlphaFoldDB" id="A0A8B0SJW8"/>
<dbReference type="RefSeq" id="WP_207251116.1">
    <property type="nucleotide sequence ID" value="NZ_JAFMPM010000006.1"/>
</dbReference>
<dbReference type="GO" id="GO:0031410">
    <property type="term" value="C:cytoplasmic vesicle"/>
    <property type="evidence" value="ECO:0007669"/>
    <property type="project" value="TreeGrafter"/>
</dbReference>
<protein>
    <submittedName>
        <fullName evidence="4">Tandem-95 repeat protein</fullName>
    </submittedName>
</protein>
<dbReference type="EMBL" id="JAFMPM010000006">
    <property type="protein sequence ID" value="MBO0613421.1"/>
    <property type="molecule type" value="Genomic_DNA"/>
</dbReference>
<dbReference type="Gene3D" id="2.60.40.10">
    <property type="entry name" value="Immunoglobulins"/>
    <property type="match status" value="1"/>
</dbReference>